<dbReference type="PANTHER" id="PTHR11229">
    <property type="entry name" value="50S RIBOSOMAL PROTEIN L3"/>
    <property type="match status" value="1"/>
</dbReference>
<dbReference type="PANTHER" id="PTHR11229:SF16">
    <property type="entry name" value="LARGE RIBOSOMAL SUBUNIT PROTEIN UL3C"/>
    <property type="match status" value="1"/>
</dbReference>
<dbReference type="NCBIfam" id="TIGR03625">
    <property type="entry name" value="L3_bact"/>
    <property type="match status" value="1"/>
</dbReference>
<proteinExistence type="inferred from homology"/>
<evidence type="ECO:0000256" key="6">
    <source>
        <dbReference type="ARBA" id="ARBA00035243"/>
    </source>
</evidence>
<dbReference type="GO" id="GO:0006412">
    <property type="term" value="P:translation"/>
    <property type="evidence" value="ECO:0007669"/>
    <property type="project" value="UniProtKB-UniRule"/>
</dbReference>
<dbReference type="GO" id="GO:0003735">
    <property type="term" value="F:structural constituent of ribosome"/>
    <property type="evidence" value="ECO:0007669"/>
    <property type="project" value="UniProtKB-UniRule"/>
</dbReference>
<dbReference type="Gene3D" id="2.40.30.10">
    <property type="entry name" value="Translation factors"/>
    <property type="match status" value="1"/>
</dbReference>
<evidence type="ECO:0000256" key="8">
    <source>
        <dbReference type="RuleBase" id="RU003905"/>
    </source>
</evidence>
<dbReference type="PROSITE" id="PS00474">
    <property type="entry name" value="RIBOSOMAL_L3"/>
    <property type="match status" value="1"/>
</dbReference>
<dbReference type="Proteomes" id="UP000528322">
    <property type="component" value="Unassembled WGS sequence"/>
</dbReference>
<comment type="subunit">
    <text evidence="7 9">Part of the 50S ribosomal subunit. Forms a cluster with proteins L14 and L19.</text>
</comment>
<evidence type="ECO:0000256" key="7">
    <source>
        <dbReference type="HAMAP-Rule" id="MF_01325"/>
    </source>
</evidence>
<accession>A0A7W7Y5D5</accession>
<evidence type="ECO:0000256" key="5">
    <source>
        <dbReference type="ARBA" id="ARBA00023274"/>
    </source>
</evidence>
<evidence type="ECO:0000313" key="11">
    <source>
        <dbReference type="Proteomes" id="UP000528322"/>
    </source>
</evidence>
<dbReference type="FunFam" id="2.40.30.10:FF:000004">
    <property type="entry name" value="50S ribosomal protein L3"/>
    <property type="match status" value="1"/>
</dbReference>
<dbReference type="Gene3D" id="3.30.160.810">
    <property type="match status" value="1"/>
</dbReference>
<dbReference type="GO" id="GO:0019843">
    <property type="term" value="F:rRNA binding"/>
    <property type="evidence" value="ECO:0007669"/>
    <property type="project" value="UniProtKB-UniRule"/>
</dbReference>
<dbReference type="Pfam" id="PF00297">
    <property type="entry name" value="Ribosomal_L3"/>
    <property type="match status" value="1"/>
</dbReference>
<evidence type="ECO:0000256" key="9">
    <source>
        <dbReference type="RuleBase" id="RU003906"/>
    </source>
</evidence>
<keyword evidence="3 7" id="KW-0694">RNA-binding</keyword>
<dbReference type="HAMAP" id="MF_01325_B">
    <property type="entry name" value="Ribosomal_uL3_B"/>
    <property type="match status" value="1"/>
</dbReference>
<dbReference type="InterPro" id="IPR019926">
    <property type="entry name" value="Ribosomal_uL3_CS"/>
</dbReference>
<comment type="function">
    <text evidence="7 9">One of the primary rRNA binding proteins, it binds directly near the 3'-end of the 23S rRNA, where it nucleates assembly of the 50S subunit.</text>
</comment>
<keyword evidence="2 7" id="KW-0699">rRNA-binding</keyword>
<keyword evidence="5 7" id="KW-0687">Ribonucleoprotein</keyword>
<dbReference type="AlphaFoldDB" id="A0A7W7Y5D5"/>
<comment type="similarity">
    <text evidence="1 7 8">Belongs to the universal ribosomal protein uL3 family.</text>
</comment>
<gene>
    <name evidence="7" type="primary">rplC</name>
    <name evidence="10" type="ORF">HNR37_001740</name>
</gene>
<keyword evidence="4 7" id="KW-0689">Ribosomal protein</keyword>
<keyword evidence="11" id="KW-1185">Reference proteome</keyword>
<evidence type="ECO:0000256" key="4">
    <source>
        <dbReference type="ARBA" id="ARBA00022980"/>
    </source>
</evidence>
<dbReference type="InterPro" id="IPR009000">
    <property type="entry name" value="Transl_B-barrel_sf"/>
</dbReference>
<dbReference type="EMBL" id="JACHID010000010">
    <property type="protein sequence ID" value="MBB5022405.1"/>
    <property type="molecule type" value="Genomic_DNA"/>
</dbReference>
<evidence type="ECO:0000256" key="3">
    <source>
        <dbReference type="ARBA" id="ARBA00022884"/>
    </source>
</evidence>
<sequence length="199" mass="21140">MTQVFCEDGTVIPVTVVEAGPCTVVQVKTVENDGYAAVQVGFEEMLKEKNLKKPLKGHFAKAGVSPQRHLKEFHIDDVDAFSVGQQLTAELFAAGDKIDVTGVSKGKGFQGVMKRHGFGGGRATHGSTFHRAPGSIGMCATPSRTFKNKKMPGRMGGKATTVECLEVVKVMADQNILLVKGAIPGSKGGVVQIRQSKKA</sequence>
<dbReference type="GO" id="GO:0022625">
    <property type="term" value="C:cytosolic large ribosomal subunit"/>
    <property type="evidence" value="ECO:0007669"/>
    <property type="project" value="TreeGrafter"/>
</dbReference>
<evidence type="ECO:0000256" key="2">
    <source>
        <dbReference type="ARBA" id="ARBA00022730"/>
    </source>
</evidence>
<dbReference type="InterPro" id="IPR019927">
    <property type="entry name" value="Ribosomal_uL3_bac/org-type"/>
</dbReference>
<dbReference type="SUPFAM" id="SSF50447">
    <property type="entry name" value="Translation proteins"/>
    <property type="match status" value="1"/>
</dbReference>
<dbReference type="FunFam" id="3.30.160.810:FF:000001">
    <property type="entry name" value="50S ribosomal protein L3"/>
    <property type="match status" value="1"/>
</dbReference>
<evidence type="ECO:0000256" key="1">
    <source>
        <dbReference type="ARBA" id="ARBA00006540"/>
    </source>
</evidence>
<dbReference type="InterPro" id="IPR000597">
    <property type="entry name" value="Ribosomal_uL3"/>
</dbReference>
<protein>
    <recommendedName>
        <fullName evidence="6 7">Large ribosomal subunit protein uL3</fullName>
    </recommendedName>
</protein>
<organism evidence="10 11">
    <name type="scientific">Desulfurispira natronophila</name>
    <dbReference type="NCBI Taxonomy" id="682562"/>
    <lineage>
        <taxon>Bacteria</taxon>
        <taxon>Pseudomonadati</taxon>
        <taxon>Chrysiogenota</taxon>
        <taxon>Chrysiogenia</taxon>
        <taxon>Chrysiogenales</taxon>
        <taxon>Chrysiogenaceae</taxon>
        <taxon>Desulfurispira</taxon>
    </lineage>
</organism>
<reference evidence="10 11" key="1">
    <citation type="submission" date="2020-08" db="EMBL/GenBank/DDBJ databases">
        <title>Genomic Encyclopedia of Type Strains, Phase IV (KMG-IV): sequencing the most valuable type-strain genomes for metagenomic binning, comparative biology and taxonomic classification.</title>
        <authorList>
            <person name="Goeker M."/>
        </authorList>
    </citation>
    <scope>NUCLEOTIDE SEQUENCE [LARGE SCALE GENOMIC DNA]</scope>
    <source>
        <strain evidence="10 11">DSM 22071</strain>
    </source>
</reference>
<name>A0A7W7Y5D5_9BACT</name>
<evidence type="ECO:0000313" key="10">
    <source>
        <dbReference type="EMBL" id="MBB5022405.1"/>
    </source>
</evidence>
<comment type="caution">
    <text evidence="10">The sequence shown here is derived from an EMBL/GenBank/DDBJ whole genome shotgun (WGS) entry which is preliminary data.</text>
</comment>